<protein>
    <recommendedName>
        <fullName evidence="3">Restriction endonuclease type IV Mrr domain-containing protein</fullName>
    </recommendedName>
</protein>
<dbReference type="RefSeq" id="WP_190922091.1">
    <property type="nucleotide sequence ID" value="NZ_JACXAC010000001.1"/>
</dbReference>
<gene>
    <name evidence="1" type="ORF">IC234_01630</name>
</gene>
<dbReference type="EMBL" id="JACXAC010000001">
    <property type="protein sequence ID" value="MBD2720813.1"/>
    <property type="molecule type" value="Genomic_DNA"/>
</dbReference>
<dbReference type="SUPFAM" id="SSF52980">
    <property type="entry name" value="Restriction endonuclease-like"/>
    <property type="match status" value="1"/>
</dbReference>
<organism evidence="1 2">
    <name type="scientific">Hymenobacter armeniacus</name>
    <dbReference type="NCBI Taxonomy" id="2771358"/>
    <lineage>
        <taxon>Bacteria</taxon>
        <taxon>Pseudomonadati</taxon>
        <taxon>Bacteroidota</taxon>
        <taxon>Cytophagia</taxon>
        <taxon>Cytophagales</taxon>
        <taxon>Hymenobacteraceae</taxon>
        <taxon>Hymenobacter</taxon>
    </lineage>
</organism>
<comment type="caution">
    <text evidence="1">The sequence shown here is derived from an EMBL/GenBank/DDBJ whole genome shotgun (WGS) entry which is preliminary data.</text>
</comment>
<name>A0ABR8JPX1_9BACT</name>
<sequence length="441" mass="50717">MNINNTNRFKALDSMPKKSSLYAFQSRGREFETLINDVFQDEGVLLRRSYHTADNSSEQIDGAIEVNGRVFLLEVKWVESGLAASELFSFIGKVENKFHGTLGIFLSRAELAENFINALNKGRRQSVIVIHGKDVDDIFNNQLKISDYITHTFKLLSYDHVLHYPVTNYINSQAGNQVLPGKIASPTTNPIISLIVSGTTTTSDLNQAIISANDAELDDAFSYVVKRYGRAYKYAFDNVNFSFLTNFNIVLNNHIPSQRELNSLAEVYYTELTKQSLQAYSSPKFVNLFSSHYDQISEEAKELFKTNILEAWQEGLGNYDRENELTRLIRPLWEKLSKSFKEKLEYYYLSIFVSDRLDKFEQKSFANTLVYDNLIERPAVEAWLDKSIKDSKNWFSDWSENTNEKVGVISRSYVKIASYLNIDKTAWTDFVREKLDLTYGK</sequence>
<reference evidence="1 2" key="1">
    <citation type="submission" date="2020-09" db="EMBL/GenBank/DDBJ databases">
        <authorList>
            <person name="Kim M.K."/>
        </authorList>
    </citation>
    <scope>NUCLEOTIDE SEQUENCE [LARGE SCALE GENOMIC DNA]</scope>
    <source>
        <strain evidence="1 2">BT189</strain>
    </source>
</reference>
<proteinExistence type="predicted"/>
<evidence type="ECO:0008006" key="3">
    <source>
        <dbReference type="Google" id="ProtNLM"/>
    </source>
</evidence>
<dbReference type="Proteomes" id="UP000606003">
    <property type="component" value="Unassembled WGS sequence"/>
</dbReference>
<accession>A0ABR8JPX1</accession>
<keyword evidence="2" id="KW-1185">Reference proteome</keyword>
<dbReference type="InterPro" id="IPR011335">
    <property type="entry name" value="Restrct_endonuc-II-like"/>
</dbReference>
<evidence type="ECO:0000313" key="2">
    <source>
        <dbReference type="Proteomes" id="UP000606003"/>
    </source>
</evidence>
<evidence type="ECO:0000313" key="1">
    <source>
        <dbReference type="EMBL" id="MBD2720813.1"/>
    </source>
</evidence>